<dbReference type="RefSeq" id="WP_200356253.1">
    <property type="nucleotide sequence ID" value="NZ_JAENIL010000025.1"/>
</dbReference>
<keyword evidence="1" id="KW-1133">Transmembrane helix</keyword>
<accession>A0A934RZ96</accession>
<dbReference type="PANTHER" id="PTHR43044">
    <property type="match status" value="1"/>
</dbReference>
<keyword evidence="1" id="KW-0812">Transmembrane</keyword>
<organism evidence="2 3">
    <name type="scientific">Pelagicoccus mobilis</name>
    <dbReference type="NCBI Taxonomy" id="415221"/>
    <lineage>
        <taxon>Bacteria</taxon>
        <taxon>Pseudomonadati</taxon>
        <taxon>Verrucomicrobiota</taxon>
        <taxon>Opitutia</taxon>
        <taxon>Puniceicoccales</taxon>
        <taxon>Pelagicoccaceae</taxon>
        <taxon>Pelagicoccus</taxon>
    </lineage>
</organism>
<dbReference type="AlphaFoldDB" id="A0A934RZ96"/>
<dbReference type="PANTHER" id="PTHR43044:SF1">
    <property type="entry name" value="QUINOL:CYTOCHROME C OXIDOREDUCTASE QUINONE-BINDING SUBUNIT 2"/>
    <property type="match status" value="1"/>
</dbReference>
<proteinExistence type="predicted"/>
<feature type="transmembrane region" description="Helical" evidence="1">
    <location>
        <begin position="297"/>
        <end position="318"/>
    </location>
</feature>
<feature type="transmembrane region" description="Helical" evidence="1">
    <location>
        <begin position="330"/>
        <end position="348"/>
    </location>
</feature>
<comment type="caution">
    <text evidence="2">The sequence shown here is derived from an EMBL/GenBank/DDBJ whole genome shotgun (WGS) entry which is preliminary data.</text>
</comment>
<sequence length="411" mass="47598">MSAERDASLPNPTKWLMIGAVGLIIAFVGMFVDSRLASFCYLIGMLFTTSITIGMLFLVMIHHIFDAYWSTIIRRQAENFLAALPWMAVLFIPLFAITYFSGDQGTVWIWMNEDALVHGHKVADDVLYQKKTWWLNEFGPFGFWARTIISFGAWIYFARTFRRNSFSQDGDGKADHTYSSRKHAAGGLVVVALTWSMAGFDWIMSLEYHWFSTMFGVWFFANSMRAALAVLVLVAAFLVAKGPLKGVFNTKHLHDLSTLCFAFTVFWAYISFSQYFLIWNGNIPEETFWYNFREEGMWWGVSMFLVFGHFLFPFLFMLQYPLKTKFPSMVFMACWILFMQLFDIIFNVLPSLKEHHHPVDFIHQPMAILWLVASIVGGIGVLLWAYWTSYYKVKIIPIRDPRIGECLGHNH</sequence>
<evidence type="ECO:0000256" key="1">
    <source>
        <dbReference type="SAM" id="Phobius"/>
    </source>
</evidence>
<gene>
    <name evidence="2" type="ORF">JIN87_14265</name>
</gene>
<feature type="transmembrane region" description="Helical" evidence="1">
    <location>
        <begin position="12"/>
        <end position="30"/>
    </location>
</feature>
<feature type="transmembrane region" description="Helical" evidence="1">
    <location>
        <begin position="36"/>
        <end position="59"/>
    </location>
</feature>
<keyword evidence="3" id="KW-1185">Reference proteome</keyword>
<feature type="transmembrane region" description="Helical" evidence="1">
    <location>
        <begin position="141"/>
        <end position="158"/>
    </location>
</feature>
<feature type="transmembrane region" description="Helical" evidence="1">
    <location>
        <begin position="224"/>
        <end position="244"/>
    </location>
</feature>
<evidence type="ECO:0000313" key="3">
    <source>
        <dbReference type="Proteomes" id="UP000617628"/>
    </source>
</evidence>
<feature type="transmembrane region" description="Helical" evidence="1">
    <location>
        <begin position="256"/>
        <end position="277"/>
    </location>
</feature>
<feature type="transmembrane region" description="Helical" evidence="1">
    <location>
        <begin position="184"/>
        <end position="204"/>
    </location>
</feature>
<dbReference type="EMBL" id="JAENIL010000025">
    <property type="protein sequence ID" value="MBK1878039.1"/>
    <property type="molecule type" value="Genomic_DNA"/>
</dbReference>
<evidence type="ECO:0008006" key="4">
    <source>
        <dbReference type="Google" id="ProtNLM"/>
    </source>
</evidence>
<name>A0A934RZ96_9BACT</name>
<feature type="transmembrane region" description="Helical" evidence="1">
    <location>
        <begin position="368"/>
        <end position="387"/>
    </location>
</feature>
<feature type="transmembrane region" description="Helical" evidence="1">
    <location>
        <begin position="80"/>
        <end position="101"/>
    </location>
</feature>
<protein>
    <recommendedName>
        <fullName evidence="4">Quinol:cytochrome C oxidoreductase</fullName>
    </recommendedName>
</protein>
<evidence type="ECO:0000313" key="2">
    <source>
        <dbReference type="EMBL" id="MBK1878039.1"/>
    </source>
</evidence>
<reference evidence="2" key="1">
    <citation type="submission" date="2021-01" db="EMBL/GenBank/DDBJ databases">
        <title>Modified the classification status of verrucomicrobia.</title>
        <authorList>
            <person name="Feng X."/>
        </authorList>
    </citation>
    <scope>NUCLEOTIDE SEQUENCE</scope>
    <source>
        <strain evidence="2">KCTC 13126</strain>
    </source>
</reference>
<keyword evidence="1" id="KW-0472">Membrane</keyword>
<dbReference type="Proteomes" id="UP000617628">
    <property type="component" value="Unassembled WGS sequence"/>
</dbReference>